<name>A0A9W7DGL9_AMBMO</name>
<sequence length="137" mass="15296">MFTEVLPSVVDGPGLGVDILGPFTEEGRLNPTPIPVPVPTLSFATGPLYLFLSSAEAEAGGGRRQRWDSFRLMQFLQGIFLSHLTFLLEHWIHTVLSLILGKLGCLWLFELAIFEVIFGGYSKLPFSYPLQQTTHQF</sequence>
<evidence type="ECO:0000313" key="1">
    <source>
        <dbReference type="EMBL" id="GMG33708.1"/>
    </source>
</evidence>
<gene>
    <name evidence="1" type="ORF">Amon01_000431100</name>
</gene>
<accession>A0A9W7DGL9</accession>
<protein>
    <submittedName>
        <fullName evidence="1">Unnamed protein product</fullName>
    </submittedName>
</protein>
<evidence type="ECO:0000313" key="2">
    <source>
        <dbReference type="Proteomes" id="UP001165063"/>
    </source>
</evidence>
<organism evidence="1 2">
    <name type="scientific">Ambrosiozyma monospora</name>
    <name type="common">Yeast</name>
    <name type="synonym">Endomycopsis monosporus</name>
    <dbReference type="NCBI Taxonomy" id="43982"/>
    <lineage>
        <taxon>Eukaryota</taxon>
        <taxon>Fungi</taxon>
        <taxon>Dikarya</taxon>
        <taxon>Ascomycota</taxon>
        <taxon>Saccharomycotina</taxon>
        <taxon>Pichiomycetes</taxon>
        <taxon>Pichiales</taxon>
        <taxon>Pichiaceae</taxon>
        <taxon>Ambrosiozyma</taxon>
    </lineage>
</organism>
<comment type="caution">
    <text evidence="1">The sequence shown here is derived from an EMBL/GenBank/DDBJ whole genome shotgun (WGS) entry which is preliminary data.</text>
</comment>
<dbReference type="EMBL" id="BSXU01002045">
    <property type="protein sequence ID" value="GMG33708.1"/>
    <property type="molecule type" value="Genomic_DNA"/>
</dbReference>
<proteinExistence type="predicted"/>
<dbReference type="Proteomes" id="UP001165063">
    <property type="component" value="Unassembled WGS sequence"/>
</dbReference>
<keyword evidence="2" id="KW-1185">Reference proteome</keyword>
<dbReference type="AlphaFoldDB" id="A0A9W7DGL9"/>
<reference evidence="1" key="1">
    <citation type="submission" date="2023-04" db="EMBL/GenBank/DDBJ databases">
        <title>Ambrosiozyma monospora NBRC 1965.</title>
        <authorList>
            <person name="Ichikawa N."/>
            <person name="Sato H."/>
            <person name="Tonouchi N."/>
        </authorList>
    </citation>
    <scope>NUCLEOTIDE SEQUENCE</scope>
    <source>
        <strain evidence="1">NBRC 1965</strain>
    </source>
</reference>